<organism evidence="1 2">
    <name type="scientific">Castilleja foliolosa</name>
    <dbReference type="NCBI Taxonomy" id="1961234"/>
    <lineage>
        <taxon>Eukaryota</taxon>
        <taxon>Viridiplantae</taxon>
        <taxon>Streptophyta</taxon>
        <taxon>Embryophyta</taxon>
        <taxon>Tracheophyta</taxon>
        <taxon>Spermatophyta</taxon>
        <taxon>Magnoliopsida</taxon>
        <taxon>eudicotyledons</taxon>
        <taxon>Gunneridae</taxon>
        <taxon>Pentapetalae</taxon>
        <taxon>asterids</taxon>
        <taxon>lamiids</taxon>
        <taxon>Lamiales</taxon>
        <taxon>Orobanchaceae</taxon>
        <taxon>Pedicularideae</taxon>
        <taxon>Castillejinae</taxon>
        <taxon>Castilleja</taxon>
    </lineage>
</organism>
<dbReference type="EMBL" id="JAVIJP010000028">
    <property type="protein sequence ID" value="KAL3634095.1"/>
    <property type="molecule type" value="Genomic_DNA"/>
</dbReference>
<dbReference type="Proteomes" id="UP001632038">
    <property type="component" value="Unassembled WGS sequence"/>
</dbReference>
<comment type="caution">
    <text evidence="1">The sequence shown here is derived from an EMBL/GenBank/DDBJ whole genome shotgun (WGS) entry which is preliminary data.</text>
</comment>
<protein>
    <submittedName>
        <fullName evidence="1">Uncharacterized protein</fullName>
    </submittedName>
</protein>
<name>A0ABD3CVQ2_9LAMI</name>
<evidence type="ECO:0000313" key="1">
    <source>
        <dbReference type="EMBL" id="KAL3634095.1"/>
    </source>
</evidence>
<proteinExistence type="predicted"/>
<sequence length="67" mass="7506">MLYNTTHSLVSEKVLGNACAGLMHSTSRLLGLGVRDWGFISYFLENADNLELFTISKDYIGASRFPY</sequence>
<accession>A0ABD3CVQ2</accession>
<evidence type="ECO:0000313" key="2">
    <source>
        <dbReference type="Proteomes" id="UP001632038"/>
    </source>
</evidence>
<keyword evidence="2" id="KW-1185">Reference proteome</keyword>
<gene>
    <name evidence="1" type="ORF">CASFOL_021149</name>
</gene>
<reference evidence="2" key="1">
    <citation type="journal article" date="2024" name="IScience">
        <title>Strigolactones Initiate the Formation of Haustorium-like Structures in Castilleja.</title>
        <authorList>
            <person name="Buerger M."/>
            <person name="Peterson D."/>
            <person name="Chory J."/>
        </authorList>
    </citation>
    <scope>NUCLEOTIDE SEQUENCE [LARGE SCALE GENOMIC DNA]</scope>
</reference>
<dbReference type="AlphaFoldDB" id="A0ABD3CVQ2"/>